<feature type="transmembrane region" description="Helical" evidence="1">
    <location>
        <begin position="190"/>
        <end position="210"/>
    </location>
</feature>
<proteinExistence type="predicted"/>
<reference evidence="3" key="1">
    <citation type="submission" date="2022-03" db="EMBL/GenBank/DDBJ databases">
        <title>Sea Food Isolates.</title>
        <authorList>
            <person name="Li c."/>
        </authorList>
    </citation>
    <scope>NUCLEOTIDE SEQUENCE</scope>
    <source>
        <strain evidence="3">19PA01SH03</strain>
    </source>
</reference>
<dbReference type="Gene3D" id="1.20.144.10">
    <property type="entry name" value="Phosphatidic acid phosphatase type 2/haloperoxidase"/>
    <property type="match status" value="1"/>
</dbReference>
<dbReference type="Pfam" id="PF01569">
    <property type="entry name" value="PAP2"/>
    <property type="match status" value="1"/>
</dbReference>
<organism evidence="3">
    <name type="scientific">bacterium 19PA01SH03</name>
    <dbReference type="NCBI Taxonomy" id="2920705"/>
    <lineage>
        <taxon>Bacteria</taxon>
    </lineage>
</organism>
<feature type="transmembrane region" description="Helical" evidence="1">
    <location>
        <begin position="161"/>
        <end position="183"/>
    </location>
</feature>
<evidence type="ECO:0000313" key="3">
    <source>
        <dbReference type="EMBL" id="XAG23047.1"/>
    </source>
</evidence>
<name>A0AAU6SSV1_UNCXX</name>
<evidence type="ECO:0000259" key="2">
    <source>
        <dbReference type="SMART" id="SM00014"/>
    </source>
</evidence>
<gene>
    <name evidence="3" type="ORF">MRN70_13885</name>
</gene>
<accession>A0AAU6SSV1</accession>
<dbReference type="PANTHER" id="PTHR14969">
    <property type="entry name" value="SPHINGOSINE-1-PHOSPHATE PHOSPHOHYDROLASE"/>
    <property type="match status" value="1"/>
</dbReference>
<dbReference type="CDD" id="cd01610">
    <property type="entry name" value="PAP2_like"/>
    <property type="match status" value="1"/>
</dbReference>
<feature type="transmembrane region" description="Helical" evidence="1">
    <location>
        <begin position="12"/>
        <end position="38"/>
    </location>
</feature>
<protein>
    <submittedName>
        <fullName evidence="3">Phosphatase PAP2 family protein</fullName>
    </submittedName>
</protein>
<sequence>MLKQPITQSKFGLMLFIALMLLLIPISLVGTQVNLFALDDDRLTQWLVLLTHSAGKEGFLLTLVVLIGWTWYRVPECRRQWLDKAMQLGVLLVLAMILKTGIKHVTQSPRPYTEVMTQSLTLPSPQHFYRLDAQQQALAMEQMNGKVSSARLAVWEQERDYSFPSGHTVFAALCLLFFGGIWLEQKHRLSALLLLAWSGSIAFSRLWVGMHRPEDLFAAVLLIGALYLFVPKRYPWAWRYLPSFLRYQKQ</sequence>
<feature type="transmembrane region" description="Helical" evidence="1">
    <location>
        <begin position="58"/>
        <end position="74"/>
    </location>
</feature>
<dbReference type="InterPro" id="IPR036938">
    <property type="entry name" value="PAP2/HPO_sf"/>
</dbReference>
<dbReference type="EMBL" id="CP095339">
    <property type="protein sequence ID" value="XAG23047.1"/>
    <property type="molecule type" value="Genomic_DNA"/>
</dbReference>
<feature type="domain" description="Phosphatidic acid phosphatase type 2/haloperoxidase" evidence="2">
    <location>
        <begin position="88"/>
        <end position="232"/>
    </location>
</feature>
<dbReference type="InterPro" id="IPR000326">
    <property type="entry name" value="PAP2/HPO"/>
</dbReference>
<feature type="transmembrane region" description="Helical" evidence="1">
    <location>
        <begin position="216"/>
        <end position="234"/>
    </location>
</feature>
<evidence type="ECO:0000256" key="1">
    <source>
        <dbReference type="SAM" id="Phobius"/>
    </source>
</evidence>
<dbReference type="AlphaFoldDB" id="A0AAU6SSV1"/>
<keyword evidence="1" id="KW-0812">Transmembrane</keyword>
<dbReference type="PANTHER" id="PTHR14969:SF54">
    <property type="entry name" value="PHOSPHATIDYLGLYCEROPHOSPHATASE B"/>
    <property type="match status" value="1"/>
</dbReference>
<keyword evidence="1" id="KW-0472">Membrane</keyword>
<keyword evidence="1" id="KW-1133">Transmembrane helix</keyword>
<dbReference type="GO" id="GO:0005886">
    <property type="term" value="C:plasma membrane"/>
    <property type="evidence" value="ECO:0007669"/>
    <property type="project" value="TreeGrafter"/>
</dbReference>
<dbReference type="SMART" id="SM00014">
    <property type="entry name" value="acidPPc"/>
    <property type="match status" value="1"/>
</dbReference>
<dbReference type="SUPFAM" id="SSF48317">
    <property type="entry name" value="Acid phosphatase/Vanadium-dependent haloperoxidase"/>
    <property type="match status" value="1"/>
</dbReference>